<sequence length="116" mass="12020">WFDLSFPHKGQCTATVLTGTVVPGKACREASCRKSPGCGAPRFTAKALARSEEKSFAQCRDLLASRGFASSMPNPPPHPSCGCAYPRGNVGISGKLAGPYPEAGVLGADLAVTQPK</sequence>
<organism evidence="1 2">
    <name type="scientific">Trachymyrmex septentrionalis</name>
    <dbReference type="NCBI Taxonomy" id="34720"/>
    <lineage>
        <taxon>Eukaryota</taxon>
        <taxon>Metazoa</taxon>
        <taxon>Ecdysozoa</taxon>
        <taxon>Arthropoda</taxon>
        <taxon>Hexapoda</taxon>
        <taxon>Insecta</taxon>
        <taxon>Pterygota</taxon>
        <taxon>Neoptera</taxon>
        <taxon>Endopterygota</taxon>
        <taxon>Hymenoptera</taxon>
        <taxon>Apocrita</taxon>
        <taxon>Aculeata</taxon>
        <taxon>Formicoidea</taxon>
        <taxon>Formicidae</taxon>
        <taxon>Myrmicinae</taxon>
        <taxon>Trachymyrmex</taxon>
    </lineage>
</organism>
<protein>
    <submittedName>
        <fullName evidence="1">Uncharacterized protein</fullName>
    </submittedName>
</protein>
<evidence type="ECO:0000313" key="2">
    <source>
        <dbReference type="Proteomes" id="UP000078541"/>
    </source>
</evidence>
<feature type="non-terminal residue" evidence="1">
    <location>
        <position position="1"/>
    </location>
</feature>
<gene>
    <name evidence="1" type="ORF">ALC56_11290</name>
</gene>
<accession>A0A195F269</accession>
<name>A0A195F269_9HYME</name>
<dbReference type="Proteomes" id="UP000078541">
    <property type="component" value="Unassembled WGS sequence"/>
</dbReference>
<reference evidence="1 2" key="1">
    <citation type="submission" date="2016-03" db="EMBL/GenBank/DDBJ databases">
        <title>Trachymyrmex septentrionalis WGS genome.</title>
        <authorList>
            <person name="Nygaard S."/>
            <person name="Hu H."/>
            <person name="Boomsma J."/>
            <person name="Zhang G."/>
        </authorList>
    </citation>
    <scope>NUCLEOTIDE SEQUENCE [LARGE SCALE GENOMIC DNA]</scope>
    <source>
        <strain evidence="1">Tsep2-gDNA-1</strain>
        <tissue evidence="1">Whole body</tissue>
    </source>
</reference>
<evidence type="ECO:0000313" key="1">
    <source>
        <dbReference type="EMBL" id="KYN34184.1"/>
    </source>
</evidence>
<proteinExistence type="predicted"/>
<keyword evidence="2" id="KW-1185">Reference proteome</keyword>
<dbReference type="EMBL" id="KQ981864">
    <property type="protein sequence ID" value="KYN34184.1"/>
    <property type="molecule type" value="Genomic_DNA"/>
</dbReference>
<dbReference type="AlphaFoldDB" id="A0A195F269"/>